<evidence type="ECO:0000313" key="1">
    <source>
        <dbReference type="EMBL" id="GAH05286.1"/>
    </source>
</evidence>
<sequence>MPFNVEDPQMEVLNRIRSIMNRAPTYLIDQQERGEREQAAEAYSGENEKHFTDYLRDFITTSRKATTDIRRTQSILYRPPLDILAYQET</sequence>
<protein>
    <submittedName>
        <fullName evidence="1">Uncharacterized protein</fullName>
    </submittedName>
</protein>
<dbReference type="AlphaFoldDB" id="X1CAU4"/>
<reference evidence="1" key="1">
    <citation type="journal article" date="2014" name="Front. Microbiol.">
        <title>High frequency of phylogenetically diverse reductive dehalogenase-homologous genes in deep subseafloor sedimentary metagenomes.</title>
        <authorList>
            <person name="Kawai M."/>
            <person name="Futagami T."/>
            <person name="Toyoda A."/>
            <person name="Takaki Y."/>
            <person name="Nishi S."/>
            <person name="Hori S."/>
            <person name="Arai W."/>
            <person name="Tsubouchi T."/>
            <person name="Morono Y."/>
            <person name="Uchiyama I."/>
            <person name="Ito T."/>
            <person name="Fujiyama A."/>
            <person name="Inagaki F."/>
            <person name="Takami H."/>
        </authorList>
    </citation>
    <scope>NUCLEOTIDE SEQUENCE</scope>
    <source>
        <strain evidence="1">Expedition CK06-06</strain>
    </source>
</reference>
<feature type="non-terminal residue" evidence="1">
    <location>
        <position position="89"/>
    </location>
</feature>
<accession>X1CAU4</accession>
<dbReference type="EMBL" id="BART01020740">
    <property type="protein sequence ID" value="GAH05286.1"/>
    <property type="molecule type" value="Genomic_DNA"/>
</dbReference>
<comment type="caution">
    <text evidence="1">The sequence shown here is derived from an EMBL/GenBank/DDBJ whole genome shotgun (WGS) entry which is preliminary data.</text>
</comment>
<proteinExistence type="predicted"/>
<name>X1CAU4_9ZZZZ</name>
<organism evidence="1">
    <name type="scientific">marine sediment metagenome</name>
    <dbReference type="NCBI Taxonomy" id="412755"/>
    <lineage>
        <taxon>unclassified sequences</taxon>
        <taxon>metagenomes</taxon>
        <taxon>ecological metagenomes</taxon>
    </lineage>
</organism>
<gene>
    <name evidence="1" type="ORF">S01H4_38462</name>
</gene>